<dbReference type="AlphaFoldDB" id="A0A2K5XG51"/>
<dbReference type="GeneTree" id="ENSGT00910000147133"/>
<reference evidence="1" key="1">
    <citation type="submission" date="2025-08" db="UniProtKB">
        <authorList>
            <consortium name="Ensembl"/>
        </authorList>
    </citation>
    <scope>IDENTIFICATION</scope>
</reference>
<dbReference type="Proteomes" id="UP000233140">
    <property type="component" value="Unassembled WGS sequence"/>
</dbReference>
<evidence type="ECO:0000313" key="2">
    <source>
        <dbReference type="Proteomes" id="UP000233140"/>
    </source>
</evidence>
<sequence length="57" mass="6634">MTKVQCTLLMHSGWRAVGELKMGWGNRMNLHSWVPHSIPSYLKNFTLLKKSLKEFCV</sequence>
<protein>
    <submittedName>
        <fullName evidence="1">Uncharacterized protein</fullName>
    </submittedName>
</protein>
<name>A0A2K5XG51_MANLE</name>
<accession>A0A2K5XG51</accession>
<keyword evidence="2" id="KW-1185">Reference proteome</keyword>
<dbReference type="OMA" id="PHSIPCH"/>
<dbReference type="Ensembl" id="ENSMLET00000010167.1">
    <property type="protein sequence ID" value="ENSMLEP00000002278.1"/>
    <property type="gene ID" value="ENSMLEG00000009214.1"/>
</dbReference>
<reference evidence="1" key="2">
    <citation type="submission" date="2025-09" db="UniProtKB">
        <authorList>
            <consortium name="Ensembl"/>
        </authorList>
    </citation>
    <scope>IDENTIFICATION</scope>
</reference>
<evidence type="ECO:0000313" key="1">
    <source>
        <dbReference type="Ensembl" id="ENSMLEP00000002278.1"/>
    </source>
</evidence>
<organism evidence="1 2">
    <name type="scientific">Mandrillus leucophaeus</name>
    <name type="common">Drill</name>
    <name type="synonym">Papio leucophaeus</name>
    <dbReference type="NCBI Taxonomy" id="9568"/>
    <lineage>
        <taxon>Eukaryota</taxon>
        <taxon>Metazoa</taxon>
        <taxon>Chordata</taxon>
        <taxon>Craniata</taxon>
        <taxon>Vertebrata</taxon>
        <taxon>Euteleostomi</taxon>
        <taxon>Mammalia</taxon>
        <taxon>Eutheria</taxon>
        <taxon>Euarchontoglires</taxon>
        <taxon>Primates</taxon>
        <taxon>Haplorrhini</taxon>
        <taxon>Catarrhini</taxon>
        <taxon>Cercopithecidae</taxon>
        <taxon>Cercopithecinae</taxon>
        <taxon>Mandrillus</taxon>
    </lineage>
</organism>
<proteinExistence type="predicted"/>